<reference evidence="1" key="1">
    <citation type="submission" date="2020-10" db="EMBL/GenBank/DDBJ databases">
        <title>Connecting structure to function with the recovery of over 1000 high-quality activated sludge metagenome-assembled genomes encoding full-length rRNA genes using long-read sequencing.</title>
        <authorList>
            <person name="Singleton C.M."/>
            <person name="Petriglieri F."/>
            <person name="Kristensen J.M."/>
            <person name="Kirkegaard R.H."/>
            <person name="Michaelsen T.Y."/>
            <person name="Andersen M.H."/>
            <person name="Karst S.M."/>
            <person name="Dueholm M.S."/>
            <person name="Nielsen P.H."/>
            <person name="Albertsen M."/>
        </authorList>
    </citation>
    <scope>NUCLEOTIDE SEQUENCE</scope>
    <source>
        <strain evidence="1">OdNE_18-Q3-R46-58_BAT3C.305</strain>
    </source>
</reference>
<accession>A0A9D7LM79</accession>
<evidence type="ECO:0000313" key="2">
    <source>
        <dbReference type="Proteomes" id="UP000808146"/>
    </source>
</evidence>
<dbReference type="EMBL" id="JADKBR010000001">
    <property type="protein sequence ID" value="MBK8888914.1"/>
    <property type="molecule type" value="Genomic_DNA"/>
</dbReference>
<proteinExistence type="predicted"/>
<sequence>MPNIKTNDRQFPSIDDILQLIAELRRYGALRRQERIERALSAASF</sequence>
<protein>
    <submittedName>
        <fullName evidence="1">Uncharacterized protein</fullName>
    </submittedName>
</protein>
<dbReference type="Proteomes" id="UP000808146">
    <property type="component" value="Unassembled WGS sequence"/>
</dbReference>
<name>A0A9D7LM79_9RHOO</name>
<dbReference type="AlphaFoldDB" id="A0A9D7LM79"/>
<comment type="caution">
    <text evidence="1">The sequence shown here is derived from an EMBL/GenBank/DDBJ whole genome shotgun (WGS) entry which is preliminary data.</text>
</comment>
<organism evidence="1 2">
    <name type="scientific">Candidatus Dechloromonas phosphorivorans</name>
    <dbReference type="NCBI Taxonomy" id="2899244"/>
    <lineage>
        <taxon>Bacteria</taxon>
        <taxon>Pseudomonadati</taxon>
        <taxon>Pseudomonadota</taxon>
        <taxon>Betaproteobacteria</taxon>
        <taxon>Rhodocyclales</taxon>
        <taxon>Azonexaceae</taxon>
        <taxon>Dechloromonas</taxon>
    </lineage>
</organism>
<gene>
    <name evidence="1" type="ORF">IPN75_00340</name>
</gene>
<evidence type="ECO:0000313" key="1">
    <source>
        <dbReference type="EMBL" id="MBK8888914.1"/>
    </source>
</evidence>